<name>B8BYJ9_THAPS</name>
<dbReference type="InterPro" id="IPR040138">
    <property type="entry name" value="MIER/MTA"/>
</dbReference>
<dbReference type="STRING" id="35128.B8BYJ9"/>
<dbReference type="InterPro" id="IPR001876">
    <property type="entry name" value="Znf_RanBP2"/>
</dbReference>
<organism evidence="10 11">
    <name type="scientific">Thalassiosira pseudonana</name>
    <name type="common">Marine diatom</name>
    <name type="synonym">Cyclotella nana</name>
    <dbReference type="NCBI Taxonomy" id="35128"/>
    <lineage>
        <taxon>Eukaryota</taxon>
        <taxon>Sar</taxon>
        <taxon>Stramenopiles</taxon>
        <taxon>Ochrophyta</taxon>
        <taxon>Bacillariophyta</taxon>
        <taxon>Coscinodiscophyceae</taxon>
        <taxon>Thalassiosirophycidae</taxon>
        <taxon>Thalassiosirales</taxon>
        <taxon>Thalassiosiraceae</taxon>
        <taxon>Thalassiosira</taxon>
    </lineage>
</organism>
<evidence type="ECO:0000256" key="1">
    <source>
        <dbReference type="ARBA" id="ARBA00022723"/>
    </source>
</evidence>
<evidence type="ECO:0000313" key="10">
    <source>
        <dbReference type="EMBL" id="EED94387.1"/>
    </source>
</evidence>
<evidence type="ECO:0000259" key="8">
    <source>
        <dbReference type="PROSITE" id="PS51038"/>
    </source>
</evidence>
<evidence type="ECO:0000256" key="4">
    <source>
        <dbReference type="ARBA" id="ARBA00023242"/>
    </source>
</evidence>
<evidence type="ECO:0000259" key="7">
    <source>
        <dbReference type="PROSITE" id="PS50199"/>
    </source>
</evidence>
<dbReference type="InterPro" id="IPR000949">
    <property type="entry name" value="ELM2_dom"/>
</dbReference>
<feature type="domain" description="BAH" evidence="8">
    <location>
        <begin position="460"/>
        <end position="623"/>
    </location>
</feature>
<dbReference type="PROSITE" id="PS50199">
    <property type="entry name" value="ZF_RANBP2_2"/>
    <property type="match status" value="1"/>
</dbReference>
<evidence type="ECO:0000256" key="2">
    <source>
        <dbReference type="ARBA" id="ARBA00022771"/>
    </source>
</evidence>
<feature type="domain" description="ELM2" evidence="9">
    <location>
        <begin position="687"/>
        <end position="805"/>
    </location>
</feature>
<feature type="compositionally biased region" description="Basic and acidic residues" evidence="6">
    <location>
        <begin position="507"/>
        <end position="517"/>
    </location>
</feature>
<dbReference type="GO" id="GO:0003714">
    <property type="term" value="F:transcription corepressor activity"/>
    <property type="evidence" value="ECO:0000318"/>
    <property type="project" value="GO_Central"/>
</dbReference>
<dbReference type="PANTHER" id="PTHR10865">
    <property type="entry name" value="METASTASIS-ASSOCIATED PROTEIN AND MESODERM INDUCTION EARLY RESPONSE PROTEIN"/>
    <property type="match status" value="1"/>
</dbReference>
<gene>
    <name evidence="10" type="ORF">THAPSDRAFT_21885</name>
</gene>
<dbReference type="GO" id="GO:0008270">
    <property type="term" value="F:zinc ion binding"/>
    <property type="evidence" value="ECO:0007669"/>
    <property type="project" value="UniProtKB-KW"/>
</dbReference>
<dbReference type="HOGENOM" id="CLU_297811_0_0_1"/>
<keyword evidence="11" id="KW-1185">Reference proteome</keyword>
<proteinExistence type="predicted"/>
<evidence type="ECO:0008006" key="12">
    <source>
        <dbReference type="Google" id="ProtNLM"/>
    </source>
</evidence>
<dbReference type="GO" id="GO:0005654">
    <property type="term" value="C:nucleoplasm"/>
    <property type="evidence" value="ECO:0000318"/>
    <property type="project" value="GO_Central"/>
</dbReference>
<dbReference type="AlphaFoldDB" id="B8BYJ9"/>
<feature type="compositionally biased region" description="Basic and acidic residues" evidence="6">
    <location>
        <begin position="96"/>
        <end position="113"/>
    </location>
</feature>
<sequence length="1011" mass="109388">MGFEYNKGHSYEAEAMQVDEYALQAGVGGISEACASEVASSAAKNDKQAREGGDITTSTATSNNGGSNHQPEGDVAVSSNGSKCATNSFAPTRTSVDQDHTTSGENNEHEAAKRSSMSGDTNPDTMHEDTMMEVGPTGDAITNADSRVNEVDIQQGGNERHKADVNGESSQVDDTEGAAGHRSKRRRASSSTNSYSPGEEGGTLLKRSKVDGVSSSSGNSSDGNASSAHKGDAKASSKSSTDVEMNDRSNKSGLFKSASSSSLKNKAMGSNTSGRESGKVQASDSETSEQQSGKWAGPTYRWADEAATNSTGFLPNGAIPVDPIVALSPSCSAVEHYALEIDFGAISVARKISPSSCNGEENNGDWSCGKCNNINLVSKLRCAKCSSWKGGRRESFTRKPFSGSSPDEWTPPPPVIVRTGDVVLVSSGDTPWDDLNHMVNRAQTLTDSGEGNGKKSKSAVLTAFGVSMYDDPASREPGLGALDPYVAVIERMWEEVEEDAPKKKKSKDSSTKTSSDRVSRMMVRTRWFFRKEDLEELDCSFVIEGQNSKDVKQKISAAMSARDLLLSNQSDDNSVSAILGKTHVIRGKQMSKSGEWEDTEVPKGSFVCRYNIEIDPESEESVTLTPCNKGKVSSITAARRRDSDVCSGASSEDDSNSAAANLQTGIASYGGPMSPRRVISEGATTVGKIKVGPNHQAVVPPQLDREKKGRVSHSLSERKPRRVWDPAKDTGGAADGFLEEARSILMDHLKRIGVETFHEANFLESPDPAAEDLKPRELKIDCLLIALHECNYNTRAALKKVSDNPEQFMTIWKKEDKEQFDNSYRTYRESLRMISKSMADSKSCKDIVDYHYRFKLIENFRRFKAKKREQAQQMMASVEDRMLSEKLAQEARKEESVEMGGILSNGTLAIKAGPVNSRVRAWFKTGGSDGDVVGTTQVRRNRACNVLMQVREKLGVDAYIALAKCLKACNTSSGSLADVQSTAEDMMKSCPDLLGDFMAFLPKESASIYRG</sequence>
<accession>B8BYJ9</accession>
<dbReference type="eggNOG" id="ENOG502SVN0">
    <property type="taxonomic scope" value="Eukaryota"/>
</dbReference>
<dbReference type="KEGG" id="tps:THAPSDRAFT_21885"/>
<feature type="region of interest" description="Disordered" evidence="6">
    <location>
        <begin position="36"/>
        <end position="299"/>
    </location>
</feature>
<keyword evidence="2 5" id="KW-0863">Zinc-finger</keyword>
<feature type="compositionally biased region" description="Polar residues" evidence="6">
    <location>
        <begin position="623"/>
        <end position="636"/>
    </location>
</feature>
<dbReference type="InterPro" id="IPR043151">
    <property type="entry name" value="BAH_sf"/>
</dbReference>
<feature type="region of interest" description="Disordered" evidence="6">
    <location>
        <begin position="496"/>
        <end position="517"/>
    </location>
</feature>
<keyword evidence="3" id="KW-0862">Zinc</keyword>
<dbReference type="SMART" id="SM01189">
    <property type="entry name" value="ELM2"/>
    <property type="match status" value="1"/>
</dbReference>
<reference evidence="10 11" key="2">
    <citation type="journal article" date="2008" name="Nature">
        <title>The Phaeodactylum genome reveals the evolutionary history of diatom genomes.</title>
        <authorList>
            <person name="Bowler C."/>
            <person name="Allen A.E."/>
            <person name="Badger J.H."/>
            <person name="Grimwood J."/>
            <person name="Jabbari K."/>
            <person name="Kuo A."/>
            <person name="Maheswari U."/>
            <person name="Martens C."/>
            <person name="Maumus F."/>
            <person name="Otillar R.P."/>
            <person name="Rayko E."/>
            <person name="Salamov A."/>
            <person name="Vandepoele K."/>
            <person name="Beszteri B."/>
            <person name="Gruber A."/>
            <person name="Heijde M."/>
            <person name="Katinka M."/>
            <person name="Mock T."/>
            <person name="Valentin K."/>
            <person name="Verret F."/>
            <person name="Berges J.A."/>
            <person name="Brownlee C."/>
            <person name="Cadoret J.P."/>
            <person name="Chiovitti A."/>
            <person name="Choi C.J."/>
            <person name="Coesel S."/>
            <person name="De Martino A."/>
            <person name="Detter J.C."/>
            <person name="Durkin C."/>
            <person name="Falciatore A."/>
            <person name="Fournet J."/>
            <person name="Haruta M."/>
            <person name="Huysman M.J."/>
            <person name="Jenkins B.D."/>
            <person name="Jiroutova K."/>
            <person name="Jorgensen R.E."/>
            <person name="Joubert Y."/>
            <person name="Kaplan A."/>
            <person name="Kroger N."/>
            <person name="Kroth P.G."/>
            <person name="La Roche J."/>
            <person name="Lindquist E."/>
            <person name="Lommer M."/>
            <person name="Martin-Jezequel V."/>
            <person name="Lopez P.J."/>
            <person name="Lucas S."/>
            <person name="Mangogna M."/>
            <person name="McGinnis K."/>
            <person name="Medlin L.K."/>
            <person name="Montsant A."/>
            <person name="Oudot-Le Secq M.P."/>
            <person name="Napoli C."/>
            <person name="Obornik M."/>
            <person name="Parker M.S."/>
            <person name="Petit J.L."/>
            <person name="Porcel B.M."/>
            <person name="Poulsen N."/>
            <person name="Robison M."/>
            <person name="Rychlewski L."/>
            <person name="Rynearson T.A."/>
            <person name="Schmutz J."/>
            <person name="Shapiro H."/>
            <person name="Siaut M."/>
            <person name="Stanley M."/>
            <person name="Sussman M.R."/>
            <person name="Taylor A.R."/>
            <person name="Vardi A."/>
            <person name="von Dassow P."/>
            <person name="Vyverman W."/>
            <person name="Willis A."/>
            <person name="Wyrwicz L.S."/>
            <person name="Rokhsar D.S."/>
            <person name="Weissenbach J."/>
            <person name="Armbrust E.V."/>
            <person name="Green B.R."/>
            <person name="Van de Peer Y."/>
            <person name="Grigoriev I.V."/>
        </authorList>
    </citation>
    <scope>NUCLEOTIDE SEQUENCE [LARGE SCALE GENOMIC DNA]</scope>
    <source>
        <strain evidence="10 11">CCMP1335</strain>
    </source>
</reference>
<evidence type="ECO:0000259" key="9">
    <source>
        <dbReference type="PROSITE" id="PS51156"/>
    </source>
</evidence>
<feature type="region of interest" description="Disordered" evidence="6">
    <location>
        <begin position="703"/>
        <end position="728"/>
    </location>
</feature>
<dbReference type="Gene3D" id="2.30.30.490">
    <property type="match status" value="1"/>
</dbReference>
<feature type="compositionally biased region" description="Polar residues" evidence="6">
    <location>
        <begin position="268"/>
        <end position="293"/>
    </location>
</feature>
<dbReference type="PROSITE" id="PS51156">
    <property type="entry name" value="ELM2"/>
    <property type="match status" value="1"/>
</dbReference>
<dbReference type="PaxDb" id="35128-Thaps21885"/>
<dbReference type="EMBL" id="CM000640">
    <property type="protein sequence ID" value="EED94387.1"/>
    <property type="molecule type" value="Genomic_DNA"/>
</dbReference>
<protein>
    <recommendedName>
        <fullName evidence="12">RanBP2-type domain-containing protein</fullName>
    </recommendedName>
</protein>
<dbReference type="GeneID" id="7449525"/>
<keyword evidence="1" id="KW-0479">Metal-binding</keyword>
<dbReference type="PROSITE" id="PS51038">
    <property type="entry name" value="BAH"/>
    <property type="match status" value="1"/>
</dbReference>
<evidence type="ECO:0000256" key="5">
    <source>
        <dbReference type="PROSITE-ProRule" id="PRU00322"/>
    </source>
</evidence>
<feature type="domain" description="RanBP2-type" evidence="7">
    <location>
        <begin position="362"/>
        <end position="391"/>
    </location>
</feature>
<feature type="compositionally biased region" description="Basic and acidic residues" evidence="6">
    <location>
        <begin position="44"/>
        <end position="53"/>
    </location>
</feature>
<feature type="compositionally biased region" description="Polar residues" evidence="6">
    <location>
        <begin position="115"/>
        <end position="124"/>
    </location>
</feature>
<evidence type="ECO:0000256" key="3">
    <source>
        <dbReference type="ARBA" id="ARBA00022833"/>
    </source>
</evidence>
<feature type="compositionally biased region" description="Low complexity" evidence="6">
    <location>
        <begin position="56"/>
        <end position="68"/>
    </location>
</feature>
<dbReference type="PROSITE" id="PS01358">
    <property type="entry name" value="ZF_RANBP2_1"/>
    <property type="match status" value="1"/>
</dbReference>
<dbReference type="Pfam" id="PF01448">
    <property type="entry name" value="ELM2"/>
    <property type="match status" value="1"/>
</dbReference>
<dbReference type="RefSeq" id="XP_002288951.1">
    <property type="nucleotide sequence ID" value="XM_002288915.1"/>
</dbReference>
<keyword evidence="4" id="KW-0539">Nucleus</keyword>
<feature type="compositionally biased region" description="Polar residues" evidence="6">
    <location>
        <begin position="77"/>
        <end position="95"/>
    </location>
</feature>
<dbReference type="Proteomes" id="UP000001449">
    <property type="component" value="Chromosome 3"/>
</dbReference>
<dbReference type="PANTHER" id="PTHR10865:SF28">
    <property type="entry name" value="ELM2 DOMAIN-CONTAINING PROTEIN"/>
    <property type="match status" value="1"/>
</dbReference>
<dbReference type="Gene3D" id="4.10.1240.50">
    <property type="match status" value="1"/>
</dbReference>
<evidence type="ECO:0000313" key="11">
    <source>
        <dbReference type="Proteomes" id="UP000001449"/>
    </source>
</evidence>
<evidence type="ECO:0000256" key="6">
    <source>
        <dbReference type="SAM" id="MobiDB-lite"/>
    </source>
</evidence>
<dbReference type="InterPro" id="IPR001025">
    <property type="entry name" value="BAH_dom"/>
</dbReference>
<dbReference type="GO" id="GO:0000122">
    <property type="term" value="P:negative regulation of transcription by RNA polymerase II"/>
    <property type="evidence" value="ECO:0000318"/>
    <property type="project" value="GO_Central"/>
</dbReference>
<feature type="region of interest" description="Disordered" evidence="6">
    <location>
        <begin position="623"/>
        <end position="658"/>
    </location>
</feature>
<feature type="compositionally biased region" description="Low complexity" evidence="6">
    <location>
        <begin position="211"/>
        <end position="228"/>
    </location>
</feature>
<dbReference type="InParanoid" id="B8BYJ9"/>
<dbReference type="GO" id="GO:0042826">
    <property type="term" value="F:histone deacetylase binding"/>
    <property type="evidence" value="ECO:0000318"/>
    <property type="project" value="GO_Central"/>
</dbReference>
<dbReference type="GO" id="GO:0003682">
    <property type="term" value="F:chromatin binding"/>
    <property type="evidence" value="ECO:0007669"/>
    <property type="project" value="InterPro"/>
</dbReference>
<feature type="compositionally biased region" description="Low complexity" evidence="6">
    <location>
        <begin position="251"/>
        <end position="267"/>
    </location>
</feature>
<reference evidence="10 11" key="1">
    <citation type="journal article" date="2004" name="Science">
        <title>The genome of the diatom Thalassiosira pseudonana: ecology, evolution, and metabolism.</title>
        <authorList>
            <person name="Armbrust E.V."/>
            <person name="Berges J.A."/>
            <person name="Bowler C."/>
            <person name="Green B.R."/>
            <person name="Martinez D."/>
            <person name="Putnam N.H."/>
            <person name="Zhou S."/>
            <person name="Allen A.E."/>
            <person name="Apt K.E."/>
            <person name="Bechner M."/>
            <person name="Brzezinski M.A."/>
            <person name="Chaal B.K."/>
            <person name="Chiovitti A."/>
            <person name="Davis A.K."/>
            <person name="Demarest M.S."/>
            <person name="Detter J.C."/>
            <person name="Glavina T."/>
            <person name="Goodstein D."/>
            <person name="Hadi M.Z."/>
            <person name="Hellsten U."/>
            <person name="Hildebrand M."/>
            <person name="Jenkins B.D."/>
            <person name="Jurka J."/>
            <person name="Kapitonov V.V."/>
            <person name="Kroger N."/>
            <person name="Lau W.W."/>
            <person name="Lane T.W."/>
            <person name="Larimer F.W."/>
            <person name="Lippmeier J.C."/>
            <person name="Lucas S."/>
            <person name="Medina M."/>
            <person name="Montsant A."/>
            <person name="Obornik M."/>
            <person name="Parker M.S."/>
            <person name="Palenik B."/>
            <person name="Pazour G.J."/>
            <person name="Richardson P.M."/>
            <person name="Rynearson T.A."/>
            <person name="Saito M.A."/>
            <person name="Schwartz D.C."/>
            <person name="Thamatrakoln K."/>
            <person name="Valentin K."/>
            <person name="Vardi A."/>
            <person name="Wilkerson F.P."/>
            <person name="Rokhsar D.S."/>
        </authorList>
    </citation>
    <scope>NUCLEOTIDE SEQUENCE [LARGE SCALE GENOMIC DNA]</scope>
    <source>
        <strain evidence="10 11">CCMP1335</strain>
    </source>
</reference>